<dbReference type="EMBL" id="BMAT01007189">
    <property type="protein sequence ID" value="GFR59669.1"/>
    <property type="molecule type" value="Genomic_DNA"/>
</dbReference>
<reference evidence="2 3" key="1">
    <citation type="journal article" date="2021" name="Elife">
        <title>Chloroplast acquisition without the gene transfer in kleptoplastic sea slugs, Plakobranchus ocellatus.</title>
        <authorList>
            <person name="Maeda T."/>
            <person name="Takahashi S."/>
            <person name="Yoshida T."/>
            <person name="Shimamura S."/>
            <person name="Takaki Y."/>
            <person name="Nagai Y."/>
            <person name="Toyoda A."/>
            <person name="Suzuki Y."/>
            <person name="Arimoto A."/>
            <person name="Ishii H."/>
            <person name="Satoh N."/>
            <person name="Nishiyama T."/>
            <person name="Hasebe M."/>
            <person name="Maruyama T."/>
            <person name="Minagawa J."/>
            <person name="Obokata J."/>
            <person name="Shigenobu S."/>
        </authorList>
    </citation>
    <scope>NUCLEOTIDE SEQUENCE [LARGE SCALE GENOMIC DNA]</scope>
</reference>
<gene>
    <name evidence="2" type="ORF">ElyMa_003513600</name>
</gene>
<dbReference type="PANTHER" id="PTHR47773:SF1">
    <property type="entry name" value="C2H2-TYPE DOMAIN-CONTAINING PROTEIN"/>
    <property type="match status" value="1"/>
</dbReference>
<evidence type="ECO:0000256" key="1">
    <source>
        <dbReference type="SAM" id="MobiDB-lite"/>
    </source>
</evidence>
<evidence type="ECO:0000313" key="2">
    <source>
        <dbReference type="EMBL" id="GFR59669.1"/>
    </source>
</evidence>
<dbReference type="Proteomes" id="UP000762676">
    <property type="component" value="Unassembled WGS sequence"/>
</dbReference>
<feature type="non-terminal residue" evidence="2">
    <location>
        <position position="156"/>
    </location>
</feature>
<comment type="caution">
    <text evidence="2">The sequence shown here is derived from an EMBL/GenBank/DDBJ whole genome shotgun (WGS) entry which is preliminary data.</text>
</comment>
<organism evidence="2 3">
    <name type="scientific">Elysia marginata</name>
    <dbReference type="NCBI Taxonomy" id="1093978"/>
    <lineage>
        <taxon>Eukaryota</taxon>
        <taxon>Metazoa</taxon>
        <taxon>Spiralia</taxon>
        <taxon>Lophotrochozoa</taxon>
        <taxon>Mollusca</taxon>
        <taxon>Gastropoda</taxon>
        <taxon>Heterobranchia</taxon>
        <taxon>Euthyneura</taxon>
        <taxon>Panpulmonata</taxon>
        <taxon>Sacoglossa</taxon>
        <taxon>Placobranchoidea</taxon>
        <taxon>Plakobranchidae</taxon>
        <taxon>Elysia</taxon>
    </lineage>
</organism>
<sequence>MWEQQRSHCACIQDPPSISLYKIEGRKSKGGVNLPIYRCARGAVSLESFHLHLNSFIPGESAGAVNFQAYLLEGLVRWNEDRHTAAVVEYQLQCDVVTVATKLGVKPVVKPTHPAPYTGELIGVEYLFHQHLGRPDEGEEEEEEAVHEVFEEKELE</sequence>
<dbReference type="AlphaFoldDB" id="A0AAV4EFX4"/>
<accession>A0AAV4EFX4</accession>
<evidence type="ECO:0000313" key="3">
    <source>
        <dbReference type="Proteomes" id="UP000762676"/>
    </source>
</evidence>
<feature type="compositionally biased region" description="Basic and acidic residues" evidence="1">
    <location>
        <begin position="146"/>
        <end position="156"/>
    </location>
</feature>
<feature type="region of interest" description="Disordered" evidence="1">
    <location>
        <begin position="133"/>
        <end position="156"/>
    </location>
</feature>
<dbReference type="PANTHER" id="PTHR47773">
    <property type="entry name" value="SI:DKEY-9I5.2-RELATED"/>
    <property type="match status" value="1"/>
</dbReference>
<protein>
    <submittedName>
        <fullName evidence="2">Uncharacterized protein</fullName>
    </submittedName>
</protein>
<name>A0AAV4EFX4_9GAST</name>
<keyword evidence="3" id="KW-1185">Reference proteome</keyword>
<proteinExistence type="predicted"/>